<reference evidence="2 3" key="1">
    <citation type="submission" date="2018-10" db="EMBL/GenBank/DDBJ databases">
        <title>Sinomicrobium pectinilyticum sp. nov., a pectinase-producing bacterium isolated from alkaline and saline soil, and emended description of the genus Sinomicrobium.</title>
        <authorList>
            <person name="Cheng B."/>
            <person name="Li C."/>
            <person name="Lai Q."/>
            <person name="Du M."/>
            <person name="Shao Z."/>
            <person name="Xu P."/>
            <person name="Yang C."/>
        </authorList>
    </citation>
    <scope>NUCLEOTIDE SEQUENCE [LARGE SCALE GENOMIC DNA]</scope>
    <source>
        <strain evidence="2 3">5DNS001</strain>
    </source>
</reference>
<dbReference type="Proteomes" id="UP000267469">
    <property type="component" value="Unassembled WGS sequence"/>
</dbReference>
<proteinExistence type="predicted"/>
<dbReference type="RefSeq" id="WP_123215615.1">
    <property type="nucleotide sequence ID" value="NZ_RJTM01000059.1"/>
</dbReference>
<keyword evidence="3" id="KW-1185">Reference proteome</keyword>
<dbReference type="OrthoDB" id="673785at2"/>
<dbReference type="AlphaFoldDB" id="A0A3N0EL98"/>
<evidence type="ECO:0000313" key="3">
    <source>
        <dbReference type="Proteomes" id="UP000267469"/>
    </source>
</evidence>
<protein>
    <submittedName>
        <fullName evidence="2">Uncharacterized protein</fullName>
    </submittedName>
</protein>
<name>A0A3N0EL98_SINP1</name>
<feature type="transmembrane region" description="Helical" evidence="1">
    <location>
        <begin position="6"/>
        <end position="25"/>
    </location>
</feature>
<evidence type="ECO:0000256" key="1">
    <source>
        <dbReference type="SAM" id="Phobius"/>
    </source>
</evidence>
<sequence length="354" mass="40837">MKSPIIKISLCLVCSISVVVVLFAISREKTHKDNGFYRLFPPHPVTRAKAIDLKFNSYYFAGNDDDVVYLSNTTAPLHLLSVRLPDLDTTHIQLTVANGKNLKFRRNTKVQILPPYFYITDGVTPRLLRGTLGEWHAQPFMYDSAFFSTAIPIGPKSFVMRSISSKTKSYVLGKETAEYPYFKLVPGLLEKQIDGIFCTDGMLEYNQDISKLIYLYYYRNQYIVMDSTLNLVYRENTIDTNTIAKIKTAEISSKNSNTMAAPPFLVNGKMATYENKLLVMSNLMAKNESRKIFTEASVIDVYNLKNREYELSFYIYPYKDHKLSNFIITDKYFMALHDNYLVIYDNHLNLFNKK</sequence>
<keyword evidence="1" id="KW-0812">Transmembrane</keyword>
<evidence type="ECO:0000313" key="2">
    <source>
        <dbReference type="EMBL" id="RNL88517.1"/>
    </source>
</evidence>
<dbReference type="EMBL" id="RJTM01000059">
    <property type="protein sequence ID" value="RNL88517.1"/>
    <property type="molecule type" value="Genomic_DNA"/>
</dbReference>
<accession>A0A3N0EL98</accession>
<comment type="caution">
    <text evidence="2">The sequence shown here is derived from an EMBL/GenBank/DDBJ whole genome shotgun (WGS) entry which is preliminary data.</text>
</comment>
<keyword evidence="1" id="KW-0472">Membrane</keyword>
<keyword evidence="1" id="KW-1133">Transmembrane helix</keyword>
<gene>
    <name evidence="2" type="ORF">ED312_08705</name>
</gene>
<organism evidence="2 3">
    <name type="scientific">Sinomicrobium pectinilyticum</name>
    <dbReference type="NCBI Taxonomy" id="1084421"/>
    <lineage>
        <taxon>Bacteria</taxon>
        <taxon>Pseudomonadati</taxon>
        <taxon>Bacteroidota</taxon>
        <taxon>Flavobacteriia</taxon>
        <taxon>Flavobacteriales</taxon>
        <taxon>Flavobacteriaceae</taxon>
        <taxon>Sinomicrobium</taxon>
    </lineage>
</organism>